<dbReference type="InterPro" id="IPR001245">
    <property type="entry name" value="Ser-Thr/Tyr_kinase_cat_dom"/>
</dbReference>
<dbReference type="FunFam" id="1.10.510.10:FF:000060">
    <property type="entry name" value="G-type lectin S-receptor-like serine/threonine-protein kinase"/>
    <property type="match status" value="1"/>
</dbReference>
<evidence type="ECO:0000256" key="16">
    <source>
        <dbReference type="ARBA" id="ARBA00048679"/>
    </source>
</evidence>
<dbReference type="SUPFAM" id="SSF56112">
    <property type="entry name" value="Protein kinase-like (PK-like)"/>
    <property type="match status" value="1"/>
</dbReference>
<accession>B9S858</accession>
<dbReference type="InterPro" id="IPR008271">
    <property type="entry name" value="Ser/Thr_kinase_AS"/>
</dbReference>
<evidence type="ECO:0000259" key="23">
    <source>
        <dbReference type="PROSITE" id="PS50948"/>
    </source>
</evidence>
<comment type="catalytic activity">
    <reaction evidence="15 17">
        <text>L-threonyl-[protein] + ATP = O-phospho-L-threonyl-[protein] + ADP + H(+)</text>
        <dbReference type="Rhea" id="RHEA:46608"/>
        <dbReference type="Rhea" id="RHEA-COMP:11060"/>
        <dbReference type="Rhea" id="RHEA-COMP:11605"/>
        <dbReference type="ChEBI" id="CHEBI:15378"/>
        <dbReference type="ChEBI" id="CHEBI:30013"/>
        <dbReference type="ChEBI" id="CHEBI:30616"/>
        <dbReference type="ChEBI" id="CHEBI:61977"/>
        <dbReference type="ChEBI" id="CHEBI:456216"/>
        <dbReference type="EC" id="2.7.11.1"/>
    </reaction>
</comment>
<keyword evidence="6 20" id="KW-0732">Signal</keyword>
<dbReference type="Gene3D" id="3.30.200.20">
    <property type="entry name" value="Phosphorylase Kinase, domain 1"/>
    <property type="match status" value="1"/>
</dbReference>
<comment type="subcellular location">
    <subcellularLocation>
        <location evidence="1">Membrane</location>
        <topology evidence="1">Single-pass type I membrane protein</topology>
    </subcellularLocation>
</comment>
<dbReference type="GO" id="GO:0007165">
    <property type="term" value="P:signal transduction"/>
    <property type="evidence" value="ECO:0000318"/>
    <property type="project" value="GO_Central"/>
</dbReference>
<evidence type="ECO:0000256" key="14">
    <source>
        <dbReference type="ARBA" id="ARBA00023180"/>
    </source>
</evidence>
<dbReference type="InterPro" id="IPR011009">
    <property type="entry name" value="Kinase-like_dom_sf"/>
</dbReference>
<dbReference type="Pfam" id="PF07714">
    <property type="entry name" value="PK_Tyr_Ser-Thr"/>
    <property type="match status" value="1"/>
</dbReference>
<dbReference type="FunFam" id="3.50.4.10:FF:000002">
    <property type="entry name" value="G-type lectin S-receptor-like serine/threonine-protein kinase"/>
    <property type="match status" value="1"/>
</dbReference>
<dbReference type="InterPro" id="IPR036426">
    <property type="entry name" value="Bulb-type_lectin_dom_sf"/>
</dbReference>
<dbReference type="SMART" id="SM00220">
    <property type="entry name" value="S_TKc"/>
    <property type="match status" value="1"/>
</dbReference>
<evidence type="ECO:0000256" key="19">
    <source>
        <dbReference type="SAM" id="Phobius"/>
    </source>
</evidence>
<dbReference type="SMART" id="SM00473">
    <property type="entry name" value="PAN_AP"/>
    <property type="match status" value="1"/>
</dbReference>
<dbReference type="InParanoid" id="B9S858"/>
<keyword evidence="14" id="KW-0325">Glycoprotein</keyword>
<dbReference type="SMART" id="SM00108">
    <property type="entry name" value="B_lectin"/>
    <property type="match status" value="1"/>
</dbReference>
<dbReference type="InterPro" id="IPR003609">
    <property type="entry name" value="Pan_app"/>
</dbReference>
<reference evidence="25" key="1">
    <citation type="journal article" date="2010" name="Nat. Biotechnol.">
        <title>Draft genome sequence of the oilseed species Ricinus communis.</title>
        <authorList>
            <person name="Chan A.P."/>
            <person name="Crabtree J."/>
            <person name="Zhao Q."/>
            <person name="Lorenzi H."/>
            <person name="Orvis J."/>
            <person name="Puiu D."/>
            <person name="Melake-Berhan A."/>
            <person name="Jones K.M."/>
            <person name="Redman J."/>
            <person name="Chen G."/>
            <person name="Cahoon E.B."/>
            <person name="Gedil M."/>
            <person name="Stanke M."/>
            <person name="Haas B.J."/>
            <person name="Wortman J.R."/>
            <person name="Fraser-Liggett C.M."/>
            <person name="Ravel J."/>
            <person name="Rabinowicz P.D."/>
        </authorList>
    </citation>
    <scope>NUCLEOTIDE SEQUENCE [LARGE SCALE GENOMIC DNA]</scope>
    <source>
        <strain evidence="25">cv. Hale</strain>
    </source>
</reference>
<keyword evidence="25" id="KW-1185">Reference proteome</keyword>
<keyword evidence="11 19" id="KW-0472">Membrane</keyword>
<keyword evidence="8 17" id="KW-0418">Kinase</keyword>
<dbReference type="PIRSF" id="PIRSF000641">
    <property type="entry name" value="SRK"/>
    <property type="match status" value="1"/>
</dbReference>
<dbReference type="PROSITE" id="PS50948">
    <property type="entry name" value="PAN"/>
    <property type="match status" value="1"/>
</dbReference>
<dbReference type="FunFam" id="3.30.200.20:FF:000195">
    <property type="entry name" value="G-type lectin S-receptor-like serine/threonine-protein kinase"/>
    <property type="match status" value="1"/>
</dbReference>
<evidence type="ECO:0000256" key="3">
    <source>
        <dbReference type="ARBA" id="ARBA00022553"/>
    </source>
</evidence>
<protein>
    <recommendedName>
        <fullName evidence="17">Receptor-like serine/threonine-protein kinase</fullName>
        <ecNumber evidence="17">2.7.11.1</ecNumber>
    </recommendedName>
</protein>
<keyword evidence="5 19" id="KW-0812">Transmembrane</keyword>
<dbReference type="PROSITE" id="PS00107">
    <property type="entry name" value="PROTEIN_KINASE_ATP"/>
    <property type="match status" value="1"/>
</dbReference>
<keyword evidence="9 17" id="KW-0067">ATP-binding</keyword>
<dbReference type="PANTHER" id="PTHR32444">
    <property type="entry name" value="BULB-TYPE LECTIN DOMAIN-CONTAINING PROTEIN"/>
    <property type="match status" value="1"/>
</dbReference>
<evidence type="ECO:0000256" key="13">
    <source>
        <dbReference type="ARBA" id="ARBA00023170"/>
    </source>
</evidence>
<dbReference type="Pfam" id="PF11883">
    <property type="entry name" value="DUF3403"/>
    <property type="match status" value="1"/>
</dbReference>
<dbReference type="Pfam" id="PF08276">
    <property type="entry name" value="PAN_2"/>
    <property type="match status" value="1"/>
</dbReference>
<dbReference type="InterPro" id="IPR021820">
    <property type="entry name" value="S-locus_recpt_kinase_C"/>
</dbReference>
<dbReference type="eggNOG" id="ENOG502QSMT">
    <property type="taxonomic scope" value="Eukaryota"/>
</dbReference>
<evidence type="ECO:0000256" key="2">
    <source>
        <dbReference type="ARBA" id="ARBA00022527"/>
    </source>
</evidence>
<evidence type="ECO:0000256" key="8">
    <source>
        <dbReference type="ARBA" id="ARBA00022777"/>
    </source>
</evidence>
<evidence type="ECO:0000256" key="9">
    <source>
        <dbReference type="ARBA" id="ARBA00022840"/>
    </source>
</evidence>
<feature type="transmembrane region" description="Helical" evidence="19">
    <location>
        <begin position="439"/>
        <end position="461"/>
    </location>
</feature>
<keyword evidence="7 17" id="KW-0547">Nucleotide-binding</keyword>
<dbReference type="CDD" id="cd01098">
    <property type="entry name" value="PAN_AP_plant"/>
    <property type="match status" value="1"/>
</dbReference>
<dbReference type="Pfam" id="PF00954">
    <property type="entry name" value="S_locus_glycop"/>
    <property type="match status" value="1"/>
</dbReference>
<feature type="signal peptide" evidence="20">
    <location>
        <begin position="1"/>
        <end position="22"/>
    </location>
</feature>
<feature type="domain" description="Apple" evidence="23">
    <location>
        <begin position="339"/>
        <end position="419"/>
    </location>
</feature>
<evidence type="ECO:0000313" key="24">
    <source>
        <dbReference type="EMBL" id="EEF40218.1"/>
    </source>
</evidence>
<evidence type="ECO:0000259" key="21">
    <source>
        <dbReference type="PROSITE" id="PS50011"/>
    </source>
</evidence>
<dbReference type="GO" id="GO:0005524">
    <property type="term" value="F:ATP binding"/>
    <property type="evidence" value="ECO:0007669"/>
    <property type="project" value="UniProtKB-UniRule"/>
</dbReference>
<comment type="similarity">
    <text evidence="17">Belongs to the protein kinase superfamily. Ser/Thr protein kinase family.</text>
</comment>
<feature type="chain" id="PRO_5002889114" description="Receptor-like serine/threonine-protein kinase" evidence="20">
    <location>
        <begin position="23"/>
        <end position="838"/>
    </location>
</feature>
<dbReference type="InterPro" id="IPR017441">
    <property type="entry name" value="Protein_kinase_ATP_BS"/>
</dbReference>
<dbReference type="Pfam" id="PF01453">
    <property type="entry name" value="B_lectin"/>
    <property type="match status" value="1"/>
</dbReference>
<organism evidence="24 25">
    <name type="scientific">Ricinus communis</name>
    <name type="common">Castor bean</name>
    <dbReference type="NCBI Taxonomy" id="3988"/>
    <lineage>
        <taxon>Eukaryota</taxon>
        <taxon>Viridiplantae</taxon>
        <taxon>Streptophyta</taxon>
        <taxon>Embryophyta</taxon>
        <taxon>Tracheophyta</taxon>
        <taxon>Spermatophyta</taxon>
        <taxon>Magnoliopsida</taxon>
        <taxon>eudicotyledons</taxon>
        <taxon>Gunneridae</taxon>
        <taxon>Pentapetalae</taxon>
        <taxon>rosids</taxon>
        <taxon>fabids</taxon>
        <taxon>Malpighiales</taxon>
        <taxon>Euphorbiaceae</taxon>
        <taxon>Acalyphoideae</taxon>
        <taxon>Acalypheae</taxon>
        <taxon>Ricinus</taxon>
    </lineage>
</organism>
<dbReference type="AlphaFoldDB" id="B9S858"/>
<evidence type="ECO:0000256" key="4">
    <source>
        <dbReference type="ARBA" id="ARBA00022679"/>
    </source>
</evidence>
<feature type="binding site" evidence="18">
    <location>
        <position position="550"/>
    </location>
    <ligand>
        <name>ATP</name>
        <dbReference type="ChEBI" id="CHEBI:30616"/>
    </ligand>
</feature>
<dbReference type="PANTHER" id="PTHR32444:SF183">
    <property type="entry name" value="APPLE DOMAIN-CONTAINING PROTEIN"/>
    <property type="match status" value="1"/>
</dbReference>
<evidence type="ECO:0000313" key="25">
    <source>
        <dbReference type="Proteomes" id="UP000008311"/>
    </source>
</evidence>
<dbReference type="EMBL" id="EQ973889">
    <property type="protein sequence ID" value="EEF40218.1"/>
    <property type="molecule type" value="Genomic_DNA"/>
</dbReference>
<keyword evidence="12" id="KW-1015">Disulfide bond</keyword>
<keyword evidence="3" id="KW-0597">Phosphoprotein</keyword>
<dbReference type="InterPro" id="IPR024171">
    <property type="entry name" value="SRK-like_kinase"/>
</dbReference>
<keyword evidence="10 19" id="KW-1133">Transmembrane helix</keyword>
<dbReference type="EC" id="2.7.11.1" evidence="17"/>
<evidence type="ECO:0000256" key="5">
    <source>
        <dbReference type="ARBA" id="ARBA00022692"/>
    </source>
</evidence>
<dbReference type="SUPFAM" id="SSF51110">
    <property type="entry name" value="alpha-D-mannose-specific plant lectins"/>
    <property type="match status" value="1"/>
</dbReference>
<evidence type="ECO:0000256" key="11">
    <source>
        <dbReference type="ARBA" id="ARBA00023136"/>
    </source>
</evidence>
<evidence type="ECO:0000259" key="22">
    <source>
        <dbReference type="PROSITE" id="PS50927"/>
    </source>
</evidence>
<keyword evidence="13" id="KW-0675">Receptor</keyword>
<evidence type="ECO:0000256" key="1">
    <source>
        <dbReference type="ARBA" id="ARBA00004479"/>
    </source>
</evidence>
<dbReference type="Gene3D" id="3.50.4.10">
    <property type="entry name" value="Hepatocyte Growth Factor"/>
    <property type="match status" value="1"/>
</dbReference>
<evidence type="ECO:0000256" key="7">
    <source>
        <dbReference type="ARBA" id="ARBA00022741"/>
    </source>
</evidence>
<dbReference type="GO" id="GO:0004674">
    <property type="term" value="F:protein serine/threonine kinase activity"/>
    <property type="evidence" value="ECO:0000318"/>
    <property type="project" value="GO_Central"/>
</dbReference>
<evidence type="ECO:0000256" key="6">
    <source>
        <dbReference type="ARBA" id="ARBA00022729"/>
    </source>
</evidence>
<dbReference type="PROSITE" id="PS50927">
    <property type="entry name" value="BULB_LECTIN"/>
    <property type="match status" value="1"/>
</dbReference>
<evidence type="ECO:0000256" key="10">
    <source>
        <dbReference type="ARBA" id="ARBA00022989"/>
    </source>
</evidence>
<feature type="domain" description="Protein kinase" evidence="21">
    <location>
        <begin position="522"/>
        <end position="806"/>
    </location>
</feature>
<dbReference type="PROSITE" id="PS50011">
    <property type="entry name" value="PROTEIN_KINASE_DOM"/>
    <property type="match status" value="1"/>
</dbReference>
<sequence>MEDNHVLLIVCFCFSLITVLSAASDTINTTQFIRDGEALVSAGESFRLGFFSPGTSKNRYLGIWYDKVSVLTVVWVANREIPLTDLSGVLKITDQGILFLLNHNETIIWFSNSTRSARNPVAQLLDSGNFVVRNEEDDNPDHYLWQSFDYPSDTMLPEMKFGWDKVTGLDRYITSWKTPDDPSQGNFTYGFVPTGYPEKIMREGLVTRFRSGPWNGRWFCGVPQLKPNVIYSYNFTSTEKEIYYMYHLLNSSRYSRVIIDQYGIVRRFVWTDAKQGWVLYLTAQTDNCDTYALCGAYGSCNINSSPVCSCLKGFAPKSKREWDMLDWSNGCVRETLLNCSGDGFQKYSELKLPETKNSWFNKSMNLEDCKIKCLKNCSCIAYANLDIREGGSGCLHWFDELIDMRKLDEYGQDIYIRMAASELDKMINAKPNANKQVRIIVITVTTTGILFASLALVLCVWKRKKQRESTLIIPLNFKQFQVVTSCLSLSCSKIRANNKSQKENLDLPLFDFDTIAFATNSFSTSNVLGEGGFGTVYKGMLKDGQVIAVKRLSRNSDQGFDEFKNEVMHIAKLQHRNLVKLLGYCIQADEQLLIYEFMPNKSLDFFIFANQSTLLDWPKRCHVINGIARGLLYLHQDSRLRIIHRDLKAGNILLDHEMNPKISDFGLARSFRGSEMEANTNKVVGTYGYMSPEYAIKGLYSAKSDVFSFGVMVLEIVSGQKNRGFCHPEHHHNLLGHAWRLYKEGRCCELIAASVRDTCNLSEALRSAHIGLLCVQRSPEDRPSMSAVVLMLGGEGPLPEPKQPGFFTEGEISEASSTSGSQKPCSLNVLTITTLAAR</sequence>
<evidence type="ECO:0000256" key="12">
    <source>
        <dbReference type="ARBA" id="ARBA00023157"/>
    </source>
</evidence>
<dbReference type="GO" id="GO:0005886">
    <property type="term" value="C:plasma membrane"/>
    <property type="evidence" value="ECO:0000318"/>
    <property type="project" value="GO_Central"/>
</dbReference>
<dbReference type="Proteomes" id="UP000008311">
    <property type="component" value="Unassembled WGS sequence"/>
</dbReference>
<dbReference type="InterPro" id="IPR001480">
    <property type="entry name" value="Bulb-type_lectin_dom"/>
</dbReference>
<dbReference type="GO" id="GO:0048544">
    <property type="term" value="P:recognition of pollen"/>
    <property type="evidence" value="ECO:0007669"/>
    <property type="project" value="InterPro"/>
</dbReference>
<dbReference type="Gene3D" id="1.10.510.10">
    <property type="entry name" value="Transferase(Phosphotransferase) domain 1"/>
    <property type="match status" value="1"/>
</dbReference>
<dbReference type="CDD" id="cd14066">
    <property type="entry name" value="STKc_IRAK"/>
    <property type="match status" value="1"/>
</dbReference>
<name>B9S858_RICCO</name>
<keyword evidence="4 17" id="KW-0808">Transferase</keyword>
<evidence type="ECO:0000256" key="20">
    <source>
        <dbReference type="SAM" id="SignalP"/>
    </source>
</evidence>
<dbReference type="InterPro" id="IPR000719">
    <property type="entry name" value="Prot_kinase_dom"/>
</dbReference>
<dbReference type="GO" id="GO:0106310">
    <property type="term" value="F:protein serine kinase activity"/>
    <property type="evidence" value="ECO:0007669"/>
    <property type="project" value="RHEA"/>
</dbReference>
<keyword evidence="2 17" id="KW-0723">Serine/threonine-protein kinase</keyword>
<gene>
    <name evidence="24" type="ORF">RCOM_0693910</name>
</gene>
<dbReference type="FunFam" id="2.90.10.10:FF:000004">
    <property type="entry name" value="G-type lectin S-receptor-like serine/threonine-protein kinase"/>
    <property type="match status" value="1"/>
</dbReference>
<dbReference type="InterPro" id="IPR000858">
    <property type="entry name" value="S_locus_glycoprot_dom"/>
</dbReference>
<dbReference type="PROSITE" id="PS00108">
    <property type="entry name" value="PROTEIN_KINASE_ST"/>
    <property type="match status" value="1"/>
</dbReference>
<proteinExistence type="inferred from homology"/>
<evidence type="ECO:0000256" key="15">
    <source>
        <dbReference type="ARBA" id="ARBA00047899"/>
    </source>
</evidence>
<evidence type="ECO:0000256" key="17">
    <source>
        <dbReference type="PIRNR" id="PIRNR000641"/>
    </source>
</evidence>
<dbReference type="CDD" id="cd00028">
    <property type="entry name" value="B_lectin"/>
    <property type="match status" value="1"/>
</dbReference>
<dbReference type="Gene3D" id="2.90.10.10">
    <property type="entry name" value="Bulb-type lectin domain"/>
    <property type="match status" value="1"/>
</dbReference>
<evidence type="ECO:0000256" key="18">
    <source>
        <dbReference type="PROSITE-ProRule" id="PRU10141"/>
    </source>
</evidence>
<comment type="catalytic activity">
    <reaction evidence="16 17">
        <text>L-seryl-[protein] + ATP = O-phospho-L-seryl-[protein] + ADP + H(+)</text>
        <dbReference type="Rhea" id="RHEA:17989"/>
        <dbReference type="Rhea" id="RHEA-COMP:9863"/>
        <dbReference type="Rhea" id="RHEA-COMP:11604"/>
        <dbReference type="ChEBI" id="CHEBI:15378"/>
        <dbReference type="ChEBI" id="CHEBI:29999"/>
        <dbReference type="ChEBI" id="CHEBI:30616"/>
        <dbReference type="ChEBI" id="CHEBI:83421"/>
        <dbReference type="ChEBI" id="CHEBI:456216"/>
        <dbReference type="EC" id="2.7.11.1"/>
    </reaction>
</comment>
<feature type="domain" description="Bulb-type lectin" evidence="22">
    <location>
        <begin position="24"/>
        <end position="145"/>
    </location>
</feature>
<dbReference type="GO" id="GO:0006955">
    <property type="term" value="P:immune response"/>
    <property type="evidence" value="ECO:0000318"/>
    <property type="project" value="GO_Central"/>
</dbReference>